<feature type="transmembrane region" description="Helical" evidence="1">
    <location>
        <begin position="126"/>
        <end position="151"/>
    </location>
</feature>
<dbReference type="RefSeq" id="WP_192143322.1">
    <property type="nucleotide sequence ID" value="NZ_JACYXZ010000003.1"/>
</dbReference>
<keyword evidence="1" id="KW-1133">Transmembrane helix</keyword>
<organism evidence="2 3">
    <name type="scientific">Nocardioides donggukensis</name>
    <dbReference type="NCBI Taxonomy" id="2774019"/>
    <lineage>
        <taxon>Bacteria</taxon>
        <taxon>Bacillati</taxon>
        <taxon>Actinomycetota</taxon>
        <taxon>Actinomycetes</taxon>
        <taxon>Propionibacteriales</taxon>
        <taxon>Nocardioidaceae</taxon>
        <taxon>Nocardioides</taxon>
    </lineage>
</organism>
<sequence length="152" mass="16523">MKLVWATLAYSVLSSVVPVFNIEIYLAAIATQVQPADALPLAIMAGVGQAIGKLAWYYSVIASMRLPFMQRWLAKPKRQAQLARWEARIAGRPVFGGGVTFLSGLIGVPPLLVMGVAAGVVRMNLWLFMTMIVLGRGLQSWVILLGLASIFH</sequence>
<accession>A0A927Q1G0</accession>
<keyword evidence="1" id="KW-0812">Transmembrane</keyword>
<dbReference type="Proteomes" id="UP000616839">
    <property type="component" value="Unassembled WGS sequence"/>
</dbReference>
<proteinExistence type="predicted"/>
<evidence type="ECO:0000256" key="1">
    <source>
        <dbReference type="SAM" id="Phobius"/>
    </source>
</evidence>
<comment type="caution">
    <text evidence="2">The sequence shown here is derived from an EMBL/GenBank/DDBJ whole genome shotgun (WGS) entry which is preliminary data.</text>
</comment>
<reference evidence="2" key="1">
    <citation type="submission" date="2020-09" db="EMBL/GenBank/DDBJ databases">
        <title>Nocardioides sp. strain MJB4 16S ribosomal RNA gene Genome sequencing and assembly.</title>
        <authorList>
            <person name="Kim I."/>
        </authorList>
    </citation>
    <scope>NUCLEOTIDE SEQUENCE</scope>
    <source>
        <strain evidence="2">MJB4</strain>
    </source>
</reference>
<keyword evidence="3" id="KW-1185">Reference proteome</keyword>
<gene>
    <name evidence="2" type="ORF">IE331_10480</name>
</gene>
<dbReference type="AlphaFoldDB" id="A0A927Q1G0"/>
<keyword evidence="1" id="KW-0472">Membrane</keyword>
<evidence type="ECO:0000313" key="2">
    <source>
        <dbReference type="EMBL" id="MBD8870047.1"/>
    </source>
</evidence>
<name>A0A927Q1G0_9ACTN</name>
<dbReference type="EMBL" id="JACYXZ010000003">
    <property type="protein sequence ID" value="MBD8870047.1"/>
    <property type="molecule type" value="Genomic_DNA"/>
</dbReference>
<feature type="transmembrane region" description="Helical" evidence="1">
    <location>
        <begin position="94"/>
        <end position="120"/>
    </location>
</feature>
<evidence type="ECO:0000313" key="3">
    <source>
        <dbReference type="Proteomes" id="UP000616839"/>
    </source>
</evidence>
<protein>
    <submittedName>
        <fullName evidence="2">Uncharacterized protein</fullName>
    </submittedName>
</protein>